<keyword evidence="3" id="KW-0614">Plasmid</keyword>
<evidence type="ECO:0000313" key="4">
    <source>
        <dbReference type="Proteomes" id="UP001304847"/>
    </source>
</evidence>
<sequence length="235" mass="25470">MRKTMIALLAASASISALANTNGSDIWQQYTPLMVTEIYAMTASSDEVVSVLQAEGDFLLSNLGVAHNPRLQSMSQAILAMEERGMFRGTLDMLGEALLVPDLLPTLPRDETIAVLMAKPDTFTAIKGCLRDDEFSKQAACHALGLYMAAVRVKPKPDELKVLANEFMNPIGVYPTILDISRFLVKSNMQEIPIVDTGSAHSASTHAVGQHEAGLEVMKAKRLIINAVGEVSRLE</sequence>
<feature type="signal peptide" evidence="1">
    <location>
        <begin position="1"/>
        <end position="19"/>
    </location>
</feature>
<dbReference type="RefSeq" id="WP_202155010.1">
    <property type="nucleotide sequence ID" value="NZ_JAOCIE010000020.1"/>
</dbReference>
<accession>A0A7U0LE09</accession>
<dbReference type="EMBL" id="CP068231">
    <property type="protein sequence ID" value="QQX12761.1"/>
    <property type="molecule type" value="Genomic_DNA"/>
</dbReference>
<evidence type="ECO:0000313" key="2">
    <source>
        <dbReference type="EMBL" id="MEA9434681.1"/>
    </source>
</evidence>
<reference evidence="2 4" key="2">
    <citation type="submission" date="2023-12" db="EMBL/GenBank/DDBJ databases">
        <title>Characterization of antibiotic resistance in Aeromonas spp. in hospital effluent.</title>
        <authorList>
            <person name="Negoseki B.R.S."/>
            <person name="Krul D."/>
            <person name="Siqueira A.C."/>
            <person name="Almeida M."/>
            <person name="Mesa D."/>
            <person name="Conte D."/>
            <person name="Dalla-Costa L.M."/>
        </authorList>
    </citation>
    <scope>NUCLEOTIDE SEQUENCE [LARGE SCALE GENOMIC DNA]</scope>
    <source>
        <strain evidence="2 4">36v</strain>
    </source>
</reference>
<protein>
    <submittedName>
        <fullName evidence="3">Uncharacterized protein</fullName>
    </submittedName>
</protein>
<keyword evidence="4" id="KW-1185">Reference proteome</keyword>
<keyword evidence="1" id="KW-0732">Signal</keyword>
<dbReference type="AlphaFoldDB" id="A0A7U0LE09"/>
<name>A0A7U0LE09_AERCA</name>
<geneLocation type="plasmid" evidence="3">
    <name>p1</name>
</geneLocation>
<proteinExistence type="predicted"/>
<reference evidence="3" key="1">
    <citation type="submission" date="2021-01" db="EMBL/GenBank/DDBJ databases">
        <title>GES Beta-lactamases isolated from hospital effluents in Brazil.</title>
        <authorList>
            <person name="Conte D."/>
            <person name="Mesa D."/>
            <person name="Palmeiro J.K."/>
            <person name="Dalla-Costa L.M."/>
        </authorList>
    </citation>
    <scope>NUCLEOTIDE SEQUENCE [LARGE SCALE GENOMIC DNA]</scope>
    <source>
        <strain evidence="3">Aero21</strain>
        <plasmid evidence="3">p1</plasmid>
    </source>
</reference>
<dbReference type="Proteomes" id="UP001304847">
    <property type="component" value="Unassembled WGS sequence"/>
</dbReference>
<gene>
    <name evidence="3" type="ORF">JC965_26935</name>
    <name evidence="2" type="ORF">VCX44_02345</name>
</gene>
<evidence type="ECO:0000313" key="3">
    <source>
        <dbReference type="EMBL" id="QQX12761.1"/>
    </source>
</evidence>
<organism evidence="3">
    <name type="scientific">Aeromonas caviae</name>
    <name type="common">Aeromonas punctata</name>
    <dbReference type="NCBI Taxonomy" id="648"/>
    <lineage>
        <taxon>Bacteria</taxon>
        <taxon>Pseudomonadati</taxon>
        <taxon>Pseudomonadota</taxon>
        <taxon>Gammaproteobacteria</taxon>
        <taxon>Aeromonadales</taxon>
        <taxon>Aeromonadaceae</taxon>
        <taxon>Aeromonas</taxon>
    </lineage>
</organism>
<dbReference type="EMBL" id="JAYGOJ010000006">
    <property type="protein sequence ID" value="MEA9434681.1"/>
    <property type="molecule type" value="Genomic_DNA"/>
</dbReference>
<evidence type="ECO:0000256" key="1">
    <source>
        <dbReference type="SAM" id="SignalP"/>
    </source>
</evidence>
<feature type="chain" id="PRO_5030893372" evidence="1">
    <location>
        <begin position="20"/>
        <end position="235"/>
    </location>
</feature>